<accession>A0ABP0FBC7</accession>
<gene>
    <name evidence="1" type="ORF">CVLEPA_LOCUS6398</name>
</gene>
<evidence type="ECO:0000313" key="1">
    <source>
        <dbReference type="EMBL" id="CAK8676992.1"/>
    </source>
</evidence>
<protein>
    <recommendedName>
        <fullName evidence="3">Myb-like domain-containing protein</fullName>
    </recommendedName>
</protein>
<reference evidence="1 2" key="1">
    <citation type="submission" date="2024-02" db="EMBL/GenBank/DDBJ databases">
        <authorList>
            <person name="Daric V."/>
            <person name="Darras S."/>
        </authorList>
    </citation>
    <scope>NUCLEOTIDE SEQUENCE [LARGE SCALE GENOMIC DNA]</scope>
</reference>
<sequence length="241" mass="27378">METVKTRKRAPRWTQLEIEALVISIEHNRKHILDSFLTEVNSMNISGMQRTSEHVEHKWWDSKSSARKAVVKWKKEDSQTGGRVNTATCLPDTQFRVISIIRMQSVTGIGVVKTANPKLSPTSVTLQNNEDLSFLNKPASSSESFLGLLQDKEPITFSSCCKRVASVPQPQKKANPECEILEVQKQILVQLTQLQSTHAEILEQLKKRNEIKSEQLEMQRMQAVLHESLNFTYNLYDSASA</sequence>
<dbReference type="Proteomes" id="UP001642483">
    <property type="component" value="Unassembled WGS sequence"/>
</dbReference>
<dbReference type="EMBL" id="CAWYQH010000035">
    <property type="protein sequence ID" value="CAK8676992.1"/>
    <property type="molecule type" value="Genomic_DNA"/>
</dbReference>
<organism evidence="1 2">
    <name type="scientific">Clavelina lepadiformis</name>
    <name type="common">Light-bulb sea squirt</name>
    <name type="synonym">Ascidia lepadiformis</name>
    <dbReference type="NCBI Taxonomy" id="159417"/>
    <lineage>
        <taxon>Eukaryota</taxon>
        <taxon>Metazoa</taxon>
        <taxon>Chordata</taxon>
        <taxon>Tunicata</taxon>
        <taxon>Ascidiacea</taxon>
        <taxon>Aplousobranchia</taxon>
        <taxon>Clavelinidae</taxon>
        <taxon>Clavelina</taxon>
    </lineage>
</organism>
<comment type="caution">
    <text evidence="1">The sequence shown here is derived from an EMBL/GenBank/DDBJ whole genome shotgun (WGS) entry which is preliminary data.</text>
</comment>
<evidence type="ECO:0000313" key="2">
    <source>
        <dbReference type="Proteomes" id="UP001642483"/>
    </source>
</evidence>
<name>A0ABP0FBC7_CLALP</name>
<keyword evidence="2" id="KW-1185">Reference proteome</keyword>
<proteinExistence type="predicted"/>
<evidence type="ECO:0008006" key="3">
    <source>
        <dbReference type="Google" id="ProtNLM"/>
    </source>
</evidence>